<gene>
    <name evidence="1" type="ORF">QLQ22_03950</name>
</gene>
<sequence>MGKGVKLTALITSLCVAGSVVFMPNVQAEAAPQKQQLEELKLKEAGYASFRSHNRSGGKAMFKMESYISKLPKNMKKRLEQTSSKNSLYVVQLRGPVTEADRLLITGTGAEIIEYVPDYAFVVKADKKAVHSLKKGKDTASVKAYLPLYKLDPALFESGYSKLFDVELKDVNKSKKKLVKKNLTELIEYATQENTLFIAKENTFQLNNDAAAGIMKVNTTSSTYGLSGAGQTVAVADTGLDTGRNDASMHEAFQGGKIKALYALGRTNNSSDPNGHGTHVAGSVLGDAQFKGMAPKAGLVFQSIMDAGGGLGGLPSSLNTLFSQAYSAGARIHTNSWGAPAAGAYTLESKQVDEYVYNNDDMTVLFAAGNDGPSAKTLSTPGTAKNAITVGASENNRPSFGSYADNISQIAAFSSRGLTSDGRVKPDIVAPGTFILSTRSSLAPDSTFWANYNSKYAYMGGTSMATPLVAGNVALLREHFIKNKGITPKPSLIKAVLIAGAQDLGLGYPSGNQGWGRVSLDKSVNAAFTNEAKALRTNEKAAYSFHAASGKPLRIALAWTDYPGNPSASVSLVNDLDLVIKSPGGKTYTGNDFISPYNNQWDGRNNVETVILPNAEAGTYTIEVQAYNVPSGTQDFSFAVVQ</sequence>
<keyword evidence="2" id="KW-1185">Reference proteome</keyword>
<organism evidence="1 2">
    <name type="scientific">Metabacillus hrfriensis</name>
    <dbReference type="NCBI Taxonomy" id="3048891"/>
    <lineage>
        <taxon>Bacteria</taxon>
        <taxon>Bacillati</taxon>
        <taxon>Bacillota</taxon>
        <taxon>Bacilli</taxon>
        <taxon>Bacillales</taxon>
        <taxon>Bacillaceae</taxon>
        <taxon>Metabacillus</taxon>
    </lineage>
</organism>
<proteinExistence type="predicted"/>
<evidence type="ECO:0000313" key="2">
    <source>
        <dbReference type="Proteomes" id="UP001226091"/>
    </source>
</evidence>
<dbReference type="EMBL" id="CP126116">
    <property type="protein sequence ID" value="WHZ58508.1"/>
    <property type="molecule type" value="Genomic_DNA"/>
</dbReference>
<accession>A0ACD4RDT5</accession>
<evidence type="ECO:0000313" key="1">
    <source>
        <dbReference type="EMBL" id="WHZ58508.1"/>
    </source>
</evidence>
<reference evidence="2" key="1">
    <citation type="journal article" date="2025" name="Aquaculture">
        <title>Assessment of the bioflocculant production and safety properties of Metabacillus hrfriensis sp. nov. based on phenotypic and whole-genome sequencing analysis.</title>
        <authorList>
            <person name="Zhang R."/>
            <person name="Zhao Z."/>
            <person name="Luo L."/>
            <person name="Wang S."/>
            <person name="Guo K."/>
            <person name="Xu W."/>
        </authorList>
    </citation>
    <scope>NUCLEOTIDE SEQUENCE [LARGE SCALE GENOMIC DNA]</scope>
    <source>
        <strain evidence="2">CT-WN-B3</strain>
    </source>
</reference>
<name>A0ACD4RDT5_9BACI</name>
<protein>
    <submittedName>
        <fullName evidence="1">S8 family serine peptidase</fullName>
    </submittedName>
</protein>
<dbReference type="Proteomes" id="UP001226091">
    <property type="component" value="Chromosome"/>
</dbReference>